<sequence length="1167" mass="137461">MESFLNKCLHIDTLSCSVDDEETIFQMCNSLVCLKKGSKNEGNCVKWDEPGVMEKSFLCDFDKYVKNSCMKIIEDDCETNKKNEYINLNEYCENSFNKLFNIEYVDLPLIFYKTIYANFFSSFNILENKQTEKLIEEYIYMMNIFYKITKKQKYILLHKANSAPNEKKYINGNYKNGDALLYSDHIIAIADGVSSIKNSGINVSNFSNDLLKKCLNLYFYQNIYNGLFEEQNKEIFKKYNMTYNADQILKPIICRSACSSNFFGASTLLFSSLNKDKLHICSIGDCQMLIVRLKKDFINNTIFEKIKIRHTESGHLENSGEYEIGSDKSGENGNRNENENENENRNGNINENENGNGNGNGNENDTTENKLMSNESFEKCEIPAVDENVTPSNNVYEDISQKNNFPIIKQLSQISSKYECENIYTNSLENIKSSLMNIYSNNKKMIENDLFNGVDDKKKFEKKKQNEDIILYIEEEFDECMFQYFDEILSDNNYKIGNLSFTIKDKELDVYSNIRSNTLISQYISTKTESEISYDNDDKTVLDKNTLDDTGYKNLMKFFTLDRTHILNNNQEYEEVDILQYENMMKNQLINKTENNLERNEIENNDNNVFSKDILKKSKNKKNCNFNNYRFRYNKENIYEFDIIYKSKIQQHYFNCPYQITFMPSNIKKGLNINTNNMALKVDLKMNKYSDIIEKCLRYSDYSIVDIKTNDIIISGSDGLFDNLYDDDIIKVLYNNFYIINFNKFIKLKHFINFYEEYKKTINNINKLILNNIKNSSKTNINLSQPIYNSFYKYDEHNCNSKTKFDGKYNSNLSNTQISDDDKHFDIIQCKHTKGDEYYTIDNTFNDKEYENSLKDCINKRESNNTINKNNNMKNIIKYSKDKFTFPSKIKNMFFNKGKNDNIQQTHDSDYKKKMNDNSSTILKNQKTKEINTENYLTSLNKENEENEENDNKQLIEQNTLIDPPNEYVNKNQFDINYDQNSYNINDFIHLNKTNKKKIFIAEKKIPDDACLYDSSDLILFDKKNNIYLNIKKACDEIMELSNILANQQLNNRLLKKRIKIDKEKKKNMNSQKKKKCSEKIISCEQTEKTTKESNESTNIFPNFSEEHMEIFDKINYDDIQSNRSKDKIILTPISEYIYDKYKKYFNMGKPDDTTVIISIIKKNKYI</sequence>
<dbReference type="InterPro" id="IPR039123">
    <property type="entry name" value="PPTC7"/>
</dbReference>
<dbReference type="Proteomes" id="UP000072904">
    <property type="component" value="Chromosome 8"/>
</dbReference>
<evidence type="ECO:0000256" key="1">
    <source>
        <dbReference type="SAM" id="Coils"/>
    </source>
</evidence>
<dbReference type="GeneID" id="3791944"/>
<feature type="coiled-coil region" evidence="1">
    <location>
        <begin position="1031"/>
        <end position="1067"/>
    </location>
</feature>
<dbReference type="VEuPathDB" id="PlasmoDB:PYYM_0805100"/>
<gene>
    <name evidence="4" type="ORF">PY17X_0805200</name>
    <name evidence="3" type="ORF">PYYM_0805100</name>
</gene>
<reference evidence="5 6" key="1">
    <citation type="journal article" date="2014" name="BMC Biol.">
        <title>A comprehensive evaluation of rodent malaria parasite genomes and gene expression.</title>
        <authorList>
            <person name="Otto T.D."/>
            <person name="Bohme U."/>
            <person name="Jackson A.P."/>
            <person name="Hunt M."/>
            <person name="Franke-Fayard B."/>
            <person name="Hoeijmakers W.A."/>
            <person name="Religa A.A."/>
            <person name="Robertson L."/>
            <person name="Sanders M."/>
            <person name="Ogun S.A."/>
            <person name="Cunningham D."/>
            <person name="Erhart A."/>
            <person name="Billker O."/>
            <person name="Khan S.M."/>
            <person name="Stunnenberg H.G."/>
            <person name="Langhorne J."/>
            <person name="Holder A.A."/>
            <person name="Waters A.P."/>
            <person name="Newbold C.I."/>
            <person name="Pain A."/>
            <person name="Berriman M."/>
            <person name="Janse C.J."/>
        </authorList>
    </citation>
    <scope>NUCLEOTIDE SEQUENCE [LARGE SCALE GENOMIC DNA]</scope>
    <source>
        <strain evidence="4 5">17X</strain>
        <strain evidence="3 6">YM</strain>
    </source>
</reference>
<dbReference type="InterPro" id="IPR036457">
    <property type="entry name" value="PPM-type-like_dom_sf"/>
</dbReference>
<keyword evidence="1" id="KW-0175">Coiled coil</keyword>
<dbReference type="VEuPathDB" id="PlasmoDB:PY17X_0805200"/>
<accession>A0A078K9E3</accession>
<dbReference type="SUPFAM" id="SSF81606">
    <property type="entry name" value="PP2C-like"/>
    <property type="match status" value="1"/>
</dbReference>
<dbReference type="VEuPathDB" id="PlasmoDB:Py17XNL_000801622"/>
<dbReference type="EMBL" id="LM993662">
    <property type="protein sequence ID" value="VTZ77108.1"/>
    <property type="molecule type" value="Genomic_DNA"/>
</dbReference>
<feature type="region of interest" description="Disordered" evidence="2">
    <location>
        <begin position="317"/>
        <end position="368"/>
    </location>
</feature>
<evidence type="ECO:0000313" key="3">
    <source>
        <dbReference type="EMBL" id="CDU17416.1"/>
    </source>
</evidence>
<feature type="compositionally biased region" description="Low complexity" evidence="2">
    <location>
        <begin position="345"/>
        <end position="355"/>
    </location>
</feature>
<dbReference type="VEuPathDB" id="PlasmoDB:PY06024"/>
<evidence type="ECO:0000313" key="6">
    <source>
        <dbReference type="Proteomes" id="UP000072904"/>
    </source>
</evidence>
<protein>
    <submittedName>
        <fullName evidence="4">Protein phosphatase PPM12, putative</fullName>
    </submittedName>
</protein>
<dbReference type="KEGG" id="pyo:PY17X_0805200"/>
<dbReference type="GO" id="GO:0004722">
    <property type="term" value="F:protein serine/threonine phosphatase activity"/>
    <property type="evidence" value="ECO:0007669"/>
    <property type="project" value="TreeGrafter"/>
</dbReference>
<dbReference type="RefSeq" id="XP_726604.2">
    <property type="nucleotide sequence ID" value="XM_721511.2"/>
</dbReference>
<dbReference type="PANTHER" id="PTHR12320">
    <property type="entry name" value="PROTEIN PHOSPHATASE 2C"/>
    <property type="match status" value="1"/>
</dbReference>
<evidence type="ECO:0000313" key="4">
    <source>
        <dbReference type="EMBL" id="VTZ77108.1"/>
    </source>
</evidence>
<name>A0A078K9E3_PLAYE</name>
<organism evidence="4 5">
    <name type="scientific">Plasmodium yoelii</name>
    <dbReference type="NCBI Taxonomy" id="5861"/>
    <lineage>
        <taxon>Eukaryota</taxon>
        <taxon>Sar</taxon>
        <taxon>Alveolata</taxon>
        <taxon>Apicomplexa</taxon>
        <taxon>Aconoidasida</taxon>
        <taxon>Haemosporida</taxon>
        <taxon>Plasmodiidae</taxon>
        <taxon>Plasmodium</taxon>
        <taxon>Plasmodium (Vinckeia)</taxon>
    </lineage>
</organism>
<feature type="compositionally biased region" description="Basic and acidic residues" evidence="2">
    <location>
        <begin position="325"/>
        <end position="344"/>
    </location>
</feature>
<reference evidence="4" key="2">
    <citation type="submission" date="2014-05" db="EMBL/GenBank/DDBJ databases">
        <authorList>
            <person name="Aslett M.A."/>
            <person name="De Silva N."/>
        </authorList>
    </citation>
    <scope>NUCLEOTIDE SEQUENCE</scope>
    <source>
        <strain evidence="4">17X</strain>
    </source>
</reference>
<reference evidence="3" key="3">
    <citation type="submission" date="2014-05" db="EMBL/GenBank/DDBJ databases">
        <authorList>
            <person name="Aslett A.Martin."/>
            <person name="De Silva Nishadi"/>
        </authorList>
    </citation>
    <scope>NUCLEOTIDE SEQUENCE</scope>
    <source>
        <strain evidence="3">YM</strain>
    </source>
</reference>
<reference evidence="4" key="4">
    <citation type="submission" date="2019-05" db="EMBL/GenBank/DDBJ databases">
        <authorList>
            <consortium name="Pathogen Informatics"/>
        </authorList>
    </citation>
    <scope>NUCLEOTIDE SEQUENCE</scope>
    <source>
        <strain evidence="4">17X</strain>
    </source>
</reference>
<dbReference type="OMA" id="FNNYRFR"/>
<evidence type="ECO:0000313" key="5">
    <source>
        <dbReference type="Proteomes" id="UP000072874"/>
    </source>
</evidence>
<dbReference type="Gene3D" id="3.60.40.10">
    <property type="entry name" value="PPM-type phosphatase domain"/>
    <property type="match status" value="1"/>
</dbReference>
<proteinExistence type="predicted"/>
<dbReference type="AlphaFoldDB" id="A0A078K9E3"/>
<dbReference type="Proteomes" id="UP000072874">
    <property type="component" value="Chromosome 8"/>
</dbReference>
<evidence type="ECO:0000256" key="2">
    <source>
        <dbReference type="SAM" id="MobiDB-lite"/>
    </source>
</evidence>
<dbReference type="PANTHER" id="PTHR12320:SF1">
    <property type="entry name" value="PROTEIN PHOSPHATASE PTC7 HOMOLOG"/>
    <property type="match status" value="1"/>
</dbReference>
<dbReference type="EMBL" id="LK934636">
    <property type="protein sequence ID" value="CDU17416.1"/>
    <property type="molecule type" value="Genomic_DNA"/>
</dbReference>
<dbReference type="OrthoDB" id="10266364at2759"/>